<proteinExistence type="predicted"/>
<dbReference type="RefSeq" id="WP_168010757.1">
    <property type="nucleotide sequence ID" value="NZ_JAATEP010000011.1"/>
</dbReference>
<reference evidence="1 2" key="1">
    <citation type="submission" date="2020-03" db="EMBL/GenBank/DDBJ databases">
        <title>WGS of actinomycetes isolated from Thailand.</title>
        <authorList>
            <person name="Thawai C."/>
        </authorList>
    </citation>
    <scope>NUCLEOTIDE SEQUENCE [LARGE SCALE GENOMIC DNA]</scope>
    <source>
        <strain evidence="1 2">FMUSA5-5</strain>
    </source>
</reference>
<protein>
    <submittedName>
        <fullName evidence="1">WD40 repeat domain-containing protein</fullName>
    </submittedName>
</protein>
<dbReference type="InterPro" id="IPR015943">
    <property type="entry name" value="WD40/YVTN_repeat-like_dom_sf"/>
</dbReference>
<organism evidence="1 2">
    <name type="scientific">Nonomuraea composti</name>
    <dbReference type="NCBI Taxonomy" id="2720023"/>
    <lineage>
        <taxon>Bacteria</taxon>
        <taxon>Bacillati</taxon>
        <taxon>Actinomycetota</taxon>
        <taxon>Actinomycetes</taxon>
        <taxon>Streptosporangiales</taxon>
        <taxon>Streptosporangiaceae</taxon>
        <taxon>Nonomuraea</taxon>
    </lineage>
</organism>
<dbReference type="Pfam" id="PF07676">
    <property type="entry name" value="PD40"/>
    <property type="match status" value="1"/>
</dbReference>
<accession>A0ABX1B4A7</accession>
<comment type="caution">
    <text evidence="1">The sequence shown here is derived from an EMBL/GenBank/DDBJ whole genome shotgun (WGS) entry which is preliminary data.</text>
</comment>
<dbReference type="SUPFAM" id="SSF50969">
    <property type="entry name" value="YVTN repeat-like/Quinoprotein amine dehydrogenase"/>
    <property type="match status" value="1"/>
</dbReference>
<dbReference type="Gene3D" id="2.130.10.10">
    <property type="entry name" value="YVTN repeat-like/Quinoprotein amine dehydrogenase"/>
    <property type="match status" value="2"/>
</dbReference>
<dbReference type="PANTHER" id="PTHR19879:SF9">
    <property type="entry name" value="TRANSCRIPTION INITIATION FACTOR TFIID SUBUNIT 5"/>
    <property type="match status" value="1"/>
</dbReference>
<keyword evidence="2" id="KW-1185">Reference proteome</keyword>
<dbReference type="Proteomes" id="UP000696294">
    <property type="component" value="Unassembled WGS sequence"/>
</dbReference>
<evidence type="ECO:0000313" key="2">
    <source>
        <dbReference type="Proteomes" id="UP000696294"/>
    </source>
</evidence>
<evidence type="ECO:0000313" key="1">
    <source>
        <dbReference type="EMBL" id="NJP91370.1"/>
    </source>
</evidence>
<sequence>MTSGHRDGRPEVRVWDVAARAPVGGPLPVADLPGKSRYFPVFSPDGRTLALTHTASPVVTLWDATTGRATGALRVREPAAVGVLSVAFSPDGRTLAIAPLGGGAGGPYIGDLELWDVRTGRWLRTVAHAGAQTLIFEPDGRRLLVDKSTKGRVLVDLATGALRPHHSDGRAQGRILFMGDKAAIGDPDGRLTFWDRDLRTLLAPPQALYTGSVAALVPYPRGELLATVGSEGDTGIQLWDWRGHQRIGTPMSYYTDSVPAVAFDRTALLISSSDGALRRIIVDPGAAATAICRQDGGLSPAEWRRHIPELPYRRTCP</sequence>
<dbReference type="EMBL" id="JAATEP010000011">
    <property type="protein sequence ID" value="NJP91370.1"/>
    <property type="molecule type" value="Genomic_DNA"/>
</dbReference>
<gene>
    <name evidence="1" type="ORF">HCN51_18210</name>
</gene>
<dbReference type="PANTHER" id="PTHR19879">
    <property type="entry name" value="TRANSCRIPTION INITIATION FACTOR TFIID"/>
    <property type="match status" value="1"/>
</dbReference>
<dbReference type="InterPro" id="IPR011659">
    <property type="entry name" value="WD40"/>
</dbReference>
<name>A0ABX1B4A7_9ACTN</name>
<dbReference type="InterPro" id="IPR011044">
    <property type="entry name" value="Quino_amine_DH_bsu"/>
</dbReference>